<feature type="transmembrane region" description="Helical" evidence="1">
    <location>
        <begin position="65"/>
        <end position="89"/>
    </location>
</feature>
<accession>A0ABY4F0A2</accession>
<dbReference type="EMBL" id="CP095072">
    <property type="protein sequence ID" value="UOQ50091.1"/>
    <property type="molecule type" value="Genomic_DNA"/>
</dbReference>
<protein>
    <recommendedName>
        <fullName evidence="4">YesK-like protein</fullName>
    </recommendedName>
</protein>
<dbReference type="RefSeq" id="WP_244723316.1">
    <property type="nucleotide sequence ID" value="NZ_CP095072.1"/>
</dbReference>
<keyword evidence="1" id="KW-0472">Membrane</keyword>
<gene>
    <name evidence="2" type="ORF">MUN88_08545</name>
</gene>
<reference evidence="2 3" key="1">
    <citation type="submission" date="2022-04" db="EMBL/GenBank/DDBJ databases">
        <title>Gracilibacillus sp. isolated from saltern.</title>
        <authorList>
            <person name="Won M."/>
            <person name="Lee C.-M."/>
            <person name="Woen H.-Y."/>
            <person name="Kwon S.-W."/>
        </authorList>
    </citation>
    <scope>NUCLEOTIDE SEQUENCE [LARGE SCALE GENOMIC DNA]</scope>
    <source>
        <strain evidence="2 3">SSWR10-1</strain>
    </source>
</reference>
<proteinExistence type="predicted"/>
<evidence type="ECO:0000313" key="2">
    <source>
        <dbReference type="EMBL" id="UOQ50091.1"/>
    </source>
</evidence>
<keyword evidence="1" id="KW-0812">Transmembrane</keyword>
<evidence type="ECO:0000313" key="3">
    <source>
        <dbReference type="Proteomes" id="UP000831782"/>
    </source>
</evidence>
<dbReference type="Proteomes" id="UP000831782">
    <property type="component" value="Chromosome"/>
</dbReference>
<name>A0ABY4F0A2_9BACI</name>
<keyword evidence="3" id="KW-1185">Reference proteome</keyword>
<sequence length="92" mass="10202">MDKIQVGTTLGYLSIVMVLINILIFFIMRGPNVDLKLVVKIYSILSILGILFSIATFIMSKKRILFILGLVTNGTVLILVYFLLLAIGISEP</sequence>
<keyword evidence="1" id="KW-1133">Transmembrane helix</keyword>
<evidence type="ECO:0000256" key="1">
    <source>
        <dbReference type="SAM" id="Phobius"/>
    </source>
</evidence>
<evidence type="ECO:0008006" key="4">
    <source>
        <dbReference type="Google" id="ProtNLM"/>
    </source>
</evidence>
<feature type="transmembrane region" description="Helical" evidence="1">
    <location>
        <begin position="37"/>
        <end position="58"/>
    </location>
</feature>
<feature type="transmembrane region" description="Helical" evidence="1">
    <location>
        <begin position="12"/>
        <end position="31"/>
    </location>
</feature>
<organism evidence="2 3">
    <name type="scientific">Gracilibacillus caseinilyticus</name>
    <dbReference type="NCBI Taxonomy" id="2932256"/>
    <lineage>
        <taxon>Bacteria</taxon>
        <taxon>Bacillati</taxon>
        <taxon>Bacillota</taxon>
        <taxon>Bacilli</taxon>
        <taxon>Bacillales</taxon>
        <taxon>Bacillaceae</taxon>
        <taxon>Gracilibacillus</taxon>
    </lineage>
</organism>